<evidence type="ECO:0000256" key="4">
    <source>
        <dbReference type="NCBIfam" id="TIGR00168"/>
    </source>
</evidence>
<protein>
    <recommendedName>
        <fullName evidence="4">Translation initiation factor IF-3</fullName>
    </recommendedName>
</protein>
<evidence type="ECO:0000259" key="6">
    <source>
        <dbReference type="Pfam" id="PF05198"/>
    </source>
</evidence>
<dbReference type="SUPFAM" id="SSF55200">
    <property type="entry name" value="Translation initiation factor IF3, C-terminal domain"/>
    <property type="match status" value="1"/>
</dbReference>
<evidence type="ECO:0000313" key="8">
    <source>
        <dbReference type="Proteomes" id="UP000185809"/>
    </source>
</evidence>
<comment type="similarity">
    <text evidence="1">Belongs to the IF-3 family.</text>
</comment>
<accession>A0A1F6X243</accession>
<dbReference type="GO" id="GO:0005829">
    <property type="term" value="C:cytosol"/>
    <property type="evidence" value="ECO:0007669"/>
    <property type="project" value="TreeGrafter"/>
</dbReference>
<name>A0A1F6X243_9BACT</name>
<dbReference type="GO" id="GO:0003743">
    <property type="term" value="F:translation initiation factor activity"/>
    <property type="evidence" value="ECO:0007669"/>
    <property type="project" value="UniProtKB-UniRule"/>
</dbReference>
<dbReference type="AlphaFoldDB" id="A0A1F6X243"/>
<keyword evidence="2 7" id="KW-0396">Initiation factor</keyword>
<dbReference type="PANTHER" id="PTHR10938:SF0">
    <property type="entry name" value="TRANSLATION INITIATION FACTOR IF-3, MITOCHONDRIAL"/>
    <property type="match status" value="1"/>
</dbReference>
<dbReference type="InterPro" id="IPR019815">
    <property type="entry name" value="Translation_initiation_fac_3_C"/>
</dbReference>
<feature type="domain" description="Translation initiation factor 3 N-terminal" evidence="6">
    <location>
        <begin position="5"/>
        <end position="74"/>
    </location>
</feature>
<dbReference type="InterPro" id="IPR036787">
    <property type="entry name" value="T_IF-3_N_sf"/>
</dbReference>
<dbReference type="SUPFAM" id="SSF54364">
    <property type="entry name" value="Translation initiation factor IF3, N-terminal domain"/>
    <property type="match status" value="1"/>
</dbReference>
<dbReference type="InterPro" id="IPR036788">
    <property type="entry name" value="T_IF-3_C_sf"/>
</dbReference>
<dbReference type="FunFam" id="3.10.20.80:FF:000001">
    <property type="entry name" value="Translation initiation factor IF-3"/>
    <property type="match status" value="1"/>
</dbReference>
<dbReference type="Proteomes" id="UP000185809">
    <property type="component" value="Unassembled WGS sequence"/>
</dbReference>
<dbReference type="Pfam" id="PF05198">
    <property type="entry name" value="IF3_N"/>
    <property type="match status" value="1"/>
</dbReference>
<dbReference type="NCBIfam" id="TIGR00168">
    <property type="entry name" value="infC"/>
    <property type="match status" value="1"/>
</dbReference>
<feature type="domain" description="Translation initiation factor 3 C-terminal" evidence="5">
    <location>
        <begin position="82"/>
        <end position="164"/>
    </location>
</feature>
<dbReference type="Pfam" id="PF00707">
    <property type="entry name" value="IF3_C"/>
    <property type="match status" value="1"/>
</dbReference>
<dbReference type="Gene3D" id="3.10.20.80">
    <property type="entry name" value="Translation initiation factor 3 (IF-3), N-terminal domain"/>
    <property type="match status" value="1"/>
</dbReference>
<evidence type="ECO:0000259" key="5">
    <source>
        <dbReference type="Pfam" id="PF00707"/>
    </source>
</evidence>
<evidence type="ECO:0000256" key="2">
    <source>
        <dbReference type="ARBA" id="ARBA00022540"/>
    </source>
</evidence>
<proteinExistence type="inferred from homology"/>
<evidence type="ECO:0000313" key="7">
    <source>
        <dbReference type="EMBL" id="OGI88169.1"/>
    </source>
</evidence>
<dbReference type="InterPro" id="IPR019814">
    <property type="entry name" value="Translation_initiation_fac_3_N"/>
</dbReference>
<dbReference type="GO" id="GO:0016020">
    <property type="term" value="C:membrane"/>
    <property type="evidence" value="ECO:0007669"/>
    <property type="project" value="TreeGrafter"/>
</dbReference>
<dbReference type="GO" id="GO:0032790">
    <property type="term" value="P:ribosome disassembly"/>
    <property type="evidence" value="ECO:0007669"/>
    <property type="project" value="TreeGrafter"/>
</dbReference>
<dbReference type="GO" id="GO:0043022">
    <property type="term" value="F:ribosome binding"/>
    <property type="evidence" value="ECO:0007669"/>
    <property type="project" value="TreeGrafter"/>
</dbReference>
<evidence type="ECO:0000256" key="3">
    <source>
        <dbReference type="ARBA" id="ARBA00022917"/>
    </source>
</evidence>
<keyword evidence="3" id="KW-0648">Protein biosynthesis</keyword>
<gene>
    <name evidence="7" type="ORF">A2995_00325</name>
</gene>
<dbReference type="PANTHER" id="PTHR10938">
    <property type="entry name" value="TRANSLATION INITIATION FACTOR IF-3"/>
    <property type="match status" value="1"/>
</dbReference>
<organism evidence="7 8">
    <name type="scientific">Candidatus Nomurabacteria bacterium RIFCSPLOWO2_01_FULL_33_24</name>
    <dbReference type="NCBI Taxonomy" id="1801765"/>
    <lineage>
        <taxon>Bacteria</taxon>
        <taxon>Candidatus Nomuraibacteriota</taxon>
    </lineage>
</organism>
<sequence>MIEKINNQIRVKEVRVISDDGENFGVLDTQKAIKLAEERGLDLIEISPNANPPVAKITDYGRFQYEKNKKQKKAKENAHLTETKSIQIKIGTGKNDLNLKAKRASEWLREGHRIKVELFLPGRTKYMDKKFLEERLNRILNLITEEYKIAEEFKKVPKGVMITLEKGSKKEKNENK</sequence>
<dbReference type="EMBL" id="MFUP01000005">
    <property type="protein sequence ID" value="OGI88169.1"/>
    <property type="molecule type" value="Genomic_DNA"/>
</dbReference>
<dbReference type="InterPro" id="IPR001288">
    <property type="entry name" value="Translation_initiation_fac_3"/>
</dbReference>
<comment type="caution">
    <text evidence="7">The sequence shown here is derived from an EMBL/GenBank/DDBJ whole genome shotgun (WGS) entry which is preliminary data.</text>
</comment>
<dbReference type="Gene3D" id="3.30.110.10">
    <property type="entry name" value="Translation initiation factor 3 (IF-3), C-terminal domain"/>
    <property type="match status" value="1"/>
</dbReference>
<reference evidence="7 8" key="1">
    <citation type="journal article" date="2016" name="Nat. Commun.">
        <title>Thousands of microbial genomes shed light on interconnected biogeochemical processes in an aquifer system.</title>
        <authorList>
            <person name="Anantharaman K."/>
            <person name="Brown C.T."/>
            <person name="Hug L.A."/>
            <person name="Sharon I."/>
            <person name="Castelle C.J."/>
            <person name="Probst A.J."/>
            <person name="Thomas B.C."/>
            <person name="Singh A."/>
            <person name="Wilkins M.J."/>
            <person name="Karaoz U."/>
            <person name="Brodie E.L."/>
            <person name="Williams K.H."/>
            <person name="Hubbard S.S."/>
            <person name="Banfield J.F."/>
        </authorList>
    </citation>
    <scope>NUCLEOTIDE SEQUENCE [LARGE SCALE GENOMIC DNA]</scope>
</reference>
<evidence type="ECO:0000256" key="1">
    <source>
        <dbReference type="ARBA" id="ARBA00005439"/>
    </source>
</evidence>